<evidence type="ECO:0000256" key="9">
    <source>
        <dbReference type="ARBA" id="ARBA00033417"/>
    </source>
</evidence>
<feature type="chain" id="PRO_5014574190" description="glucan endo-1,3-beta-D-glucosidase" evidence="13">
    <location>
        <begin position="21"/>
        <end position="581"/>
    </location>
</feature>
<feature type="signal peptide" evidence="13">
    <location>
        <begin position="1"/>
        <end position="20"/>
    </location>
</feature>
<dbReference type="PANTHER" id="PTHR32227">
    <property type="entry name" value="GLUCAN ENDO-1,3-BETA-GLUCOSIDASE BG1-RELATED-RELATED"/>
    <property type="match status" value="1"/>
</dbReference>
<dbReference type="Pfam" id="PF07983">
    <property type="entry name" value="X8"/>
    <property type="match status" value="1"/>
</dbReference>
<evidence type="ECO:0000256" key="7">
    <source>
        <dbReference type="ARBA" id="ARBA00023295"/>
    </source>
</evidence>
<reference evidence="15 17" key="2">
    <citation type="journal article" date="2014" name="BMC Genomics">
        <title>An improved genome release (version Mt4.0) for the model legume Medicago truncatula.</title>
        <authorList>
            <person name="Tang H."/>
            <person name="Krishnakumar V."/>
            <person name="Bidwell S."/>
            <person name="Rosen B."/>
            <person name="Chan A."/>
            <person name="Zhou S."/>
            <person name="Gentzbittel L."/>
            <person name="Childs K.L."/>
            <person name="Yandell M."/>
            <person name="Gundlach H."/>
            <person name="Mayer K.F."/>
            <person name="Schwartz D.C."/>
            <person name="Town C.D."/>
        </authorList>
    </citation>
    <scope>GENOME REANNOTATION</scope>
    <source>
        <strain evidence="16 17">cv. Jemalong A17</strain>
    </source>
</reference>
<dbReference type="GO" id="GO:0005886">
    <property type="term" value="C:plasma membrane"/>
    <property type="evidence" value="ECO:0000318"/>
    <property type="project" value="GO_Central"/>
</dbReference>
<keyword evidence="5 11" id="KW-0378">Hydrolase</keyword>
<dbReference type="FunFam" id="3.20.20.80:FF:000008">
    <property type="entry name" value="Glucan endo-1,3-beta-glucosidase 5"/>
    <property type="match status" value="1"/>
</dbReference>
<comment type="similarity">
    <text evidence="2 10">Belongs to the glycosyl hydrolase 17 family.</text>
</comment>
<evidence type="ECO:0000256" key="12">
    <source>
        <dbReference type="SAM" id="MobiDB-lite"/>
    </source>
</evidence>
<feature type="domain" description="X8" evidence="14">
    <location>
        <begin position="374"/>
        <end position="457"/>
    </location>
</feature>
<proteinExistence type="inferred from homology"/>
<dbReference type="InterPro" id="IPR000490">
    <property type="entry name" value="Glyco_hydro_17"/>
</dbReference>
<evidence type="ECO:0000313" key="16">
    <source>
        <dbReference type="EnsemblPlants" id="AET04600"/>
    </source>
</evidence>
<name>G7LBC0_MEDTR</name>
<keyword evidence="4 13" id="KW-0732">Signal</keyword>
<dbReference type="STRING" id="3880.G7LBC0"/>
<sequence>MFRTEFLLCTFCMMIVLAHCQQQGGQGAQTVPGVGVNWGLLATNPIDPNIVVNMIKDNGIKMVKIFDTDPWILGAFSGTDIEVMVGIPNDQLKKLSKSMDEAEDWVKHNVSKHMHDGGVNIRYVSVGNEAFLKSYNGSYVGTTFPAMENVQKAINKAGFGDKIKVTTALNADVYDTNSEKPSGGNFRADIFDVMKQIVKFLDENNSPFLVNIYPFLSLYQNDDFPEDYAFFDSSSRTISDNDIHYSNVFDANFDTLVWSLKKAGHPKVSIMIGEVGWPTDGNRHANPNTAKRFYQGFLKKMANKKGSPLRPGPMKVYLFSLVDENLKSVAPGDFERHWGIFRYDGKPKFPIDFSGKGQDKLPIGAKGVRYLDHKWCVLSKEVKNLSSVYGPLGYACAVGDCTSLCIGCSCGNLDVRGNTSYAYNQYFQMNEQSVEACSFDGTATIVTQDPSNGTCLFPIEIYSGGTMLQGGIHTVRILLIGLRNRTLFPRLLISNQTYGVMEVKPNRDKGFSEENNTKNINLSPSAMKGFSDGGNERRADGNEKQQPHSDGGGEEVIKWPSYKRGETWRSSKEEKKIMAVW</sequence>
<evidence type="ECO:0000256" key="3">
    <source>
        <dbReference type="ARBA" id="ARBA00012780"/>
    </source>
</evidence>
<dbReference type="InterPro" id="IPR017853">
    <property type="entry name" value="GH"/>
</dbReference>
<evidence type="ECO:0000256" key="4">
    <source>
        <dbReference type="ARBA" id="ARBA00022729"/>
    </source>
</evidence>
<dbReference type="SUPFAM" id="SSF51445">
    <property type="entry name" value="(Trans)glycosidases"/>
    <property type="match status" value="1"/>
</dbReference>
<dbReference type="SMART" id="SM00768">
    <property type="entry name" value="X8"/>
    <property type="match status" value="1"/>
</dbReference>
<dbReference type="Proteomes" id="UP000002051">
    <property type="component" value="Chromosome 8"/>
</dbReference>
<accession>G7LBC0</accession>
<dbReference type="EMBL" id="CM001224">
    <property type="protein sequence ID" value="AET04600.1"/>
    <property type="molecule type" value="Genomic_DNA"/>
</dbReference>
<dbReference type="GO" id="GO:0005975">
    <property type="term" value="P:carbohydrate metabolic process"/>
    <property type="evidence" value="ECO:0007669"/>
    <property type="project" value="InterPro"/>
</dbReference>
<evidence type="ECO:0000256" key="13">
    <source>
        <dbReference type="SAM" id="SignalP"/>
    </source>
</evidence>
<evidence type="ECO:0000256" key="8">
    <source>
        <dbReference type="ARBA" id="ARBA00033335"/>
    </source>
</evidence>
<dbReference type="HOGENOM" id="CLU_024953_2_0_1"/>
<evidence type="ECO:0000256" key="5">
    <source>
        <dbReference type="ARBA" id="ARBA00022801"/>
    </source>
</evidence>
<reference evidence="15 17" key="1">
    <citation type="journal article" date="2011" name="Nature">
        <title>The Medicago genome provides insight into the evolution of rhizobial symbioses.</title>
        <authorList>
            <person name="Young N.D."/>
            <person name="Debelle F."/>
            <person name="Oldroyd G.E."/>
            <person name="Geurts R."/>
            <person name="Cannon S.B."/>
            <person name="Udvardi M.K."/>
            <person name="Benedito V.A."/>
            <person name="Mayer K.F."/>
            <person name="Gouzy J."/>
            <person name="Schoof H."/>
            <person name="Van de Peer Y."/>
            <person name="Proost S."/>
            <person name="Cook D.R."/>
            <person name="Meyers B.C."/>
            <person name="Spannagl M."/>
            <person name="Cheung F."/>
            <person name="De Mita S."/>
            <person name="Krishnakumar V."/>
            <person name="Gundlach H."/>
            <person name="Zhou S."/>
            <person name="Mudge J."/>
            <person name="Bharti A.K."/>
            <person name="Murray J.D."/>
            <person name="Naoumkina M.A."/>
            <person name="Rosen B."/>
            <person name="Silverstein K.A."/>
            <person name="Tang H."/>
            <person name="Rombauts S."/>
            <person name="Zhao P.X."/>
            <person name="Zhou P."/>
            <person name="Barbe V."/>
            <person name="Bardou P."/>
            <person name="Bechner M."/>
            <person name="Bellec A."/>
            <person name="Berger A."/>
            <person name="Berges H."/>
            <person name="Bidwell S."/>
            <person name="Bisseling T."/>
            <person name="Choisne N."/>
            <person name="Couloux A."/>
            <person name="Denny R."/>
            <person name="Deshpande S."/>
            <person name="Dai X."/>
            <person name="Doyle J.J."/>
            <person name="Dudez A.M."/>
            <person name="Farmer A.D."/>
            <person name="Fouteau S."/>
            <person name="Franken C."/>
            <person name="Gibelin C."/>
            <person name="Gish J."/>
            <person name="Goldstein S."/>
            <person name="Gonzalez A.J."/>
            <person name="Green P.J."/>
            <person name="Hallab A."/>
            <person name="Hartog M."/>
            <person name="Hua A."/>
            <person name="Humphray S.J."/>
            <person name="Jeong D.H."/>
            <person name="Jing Y."/>
            <person name="Jocker A."/>
            <person name="Kenton S.M."/>
            <person name="Kim D.J."/>
            <person name="Klee K."/>
            <person name="Lai H."/>
            <person name="Lang C."/>
            <person name="Lin S."/>
            <person name="Macmil S.L."/>
            <person name="Magdelenat G."/>
            <person name="Matthews L."/>
            <person name="McCorrison J."/>
            <person name="Monaghan E.L."/>
            <person name="Mun J.H."/>
            <person name="Najar F.Z."/>
            <person name="Nicholson C."/>
            <person name="Noirot C."/>
            <person name="O'Bleness M."/>
            <person name="Paule C.R."/>
            <person name="Poulain J."/>
            <person name="Prion F."/>
            <person name="Qin B."/>
            <person name="Qu C."/>
            <person name="Retzel E.F."/>
            <person name="Riddle C."/>
            <person name="Sallet E."/>
            <person name="Samain S."/>
            <person name="Samson N."/>
            <person name="Sanders I."/>
            <person name="Saurat O."/>
            <person name="Scarpelli C."/>
            <person name="Schiex T."/>
            <person name="Segurens B."/>
            <person name="Severin A.J."/>
            <person name="Sherrier D.J."/>
            <person name="Shi R."/>
            <person name="Sims S."/>
            <person name="Singer S.R."/>
            <person name="Sinharoy S."/>
            <person name="Sterck L."/>
            <person name="Viollet A."/>
            <person name="Wang B.B."/>
            <person name="Wang K."/>
            <person name="Wang M."/>
            <person name="Wang X."/>
            <person name="Warfsmann J."/>
            <person name="Weissenbach J."/>
            <person name="White D.D."/>
            <person name="White J.D."/>
            <person name="Wiley G.B."/>
            <person name="Wincker P."/>
            <person name="Xing Y."/>
            <person name="Yang L."/>
            <person name="Yao Z."/>
            <person name="Ying F."/>
            <person name="Zhai J."/>
            <person name="Zhou L."/>
            <person name="Zuber A."/>
            <person name="Denarie J."/>
            <person name="Dixon R.A."/>
            <person name="May G.D."/>
            <person name="Schwartz D.C."/>
            <person name="Rogers J."/>
            <person name="Quetier F."/>
            <person name="Town C.D."/>
            <person name="Roe B.A."/>
        </authorList>
    </citation>
    <scope>NUCLEOTIDE SEQUENCE [LARGE SCALE GENOMIC DNA]</scope>
    <source>
        <strain evidence="15">A17</strain>
        <strain evidence="16 17">cv. Jemalong A17</strain>
    </source>
</reference>
<dbReference type="InterPro" id="IPR044965">
    <property type="entry name" value="Glyco_hydro_17_plant"/>
</dbReference>
<dbReference type="InterPro" id="IPR012946">
    <property type="entry name" value="X8"/>
</dbReference>
<reference evidence="16" key="3">
    <citation type="submission" date="2015-04" db="UniProtKB">
        <authorList>
            <consortium name="EnsemblPlants"/>
        </authorList>
    </citation>
    <scope>IDENTIFICATION</scope>
    <source>
        <strain evidence="16">cv. Jemalong A17</strain>
    </source>
</reference>
<feature type="region of interest" description="Disordered" evidence="12">
    <location>
        <begin position="509"/>
        <end position="558"/>
    </location>
</feature>
<dbReference type="PaxDb" id="3880-AET04600"/>
<dbReference type="GO" id="GO:0042973">
    <property type="term" value="F:glucan endo-1,3-beta-D-glucosidase activity"/>
    <property type="evidence" value="ECO:0007669"/>
    <property type="project" value="UniProtKB-EC"/>
</dbReference>
<dbReference type="Pfam" id="PF00332">
    <property type="entry name" value="Glyco_hydro_17"/>
    <property type="match status" value="1"/>
</dbReference>
<dbReference type="AlphaFoldDB" id="G7LBC0"/>
<evidence type="ECO:0000313" key="15">
    <source>
        <dbReference type="EMBL" id="AET04600.1"/>
    </source>
</evidence>
<dbReference type="OMA" id="ASRNGCL"/>
<evidence type="ECO:0000256" key="2">
    <source>
        <dbReference type="ARBA" id="ARBA00008773"/>
    </source>
</evidence>
<protein>
    <recommendedName>
        <fullName evidence="3">glucan endo-1,3-beta-D-glucosidase</fullName>
        <ecNumber evidence="3">3.2.1.39</ecNumber>
    </recommendedName>
    <alternativeName>
        <fullName evidence="8">(1-&gt;3)-beta-glucan endohydrolase</fullName>
    </alternativeName>
    <alternativeName>
        <fullName evidence="9">Beta-1,3-endoglucanase</fullName>
    </alternativeName>
</protein>
<dbReference type="EnsemblPlants" id="AET04600">
    <property type="protein sequence ID" value="AET04600"/>
    <property type="gene ID" value="MTR_8g092070"/>
</dbReference>
<evidence type="ECO:0000259" key="14">
    <source>
        <dbReference type="SMART" id="SM00768"/>
    </source>
</evidence>
<feature type="compositionally biased region" description="Basic and acidic residues" evidence="12">
    <location>
        <begin position="534"/>
        <end position="547"/>
    </location>
</feature>
<dbReference type="EC" id="3.2.1.39" evidence="3"/>
<organism evidence="15 17">
    <name type="scientific">Medicago truncatula</name>
    <name type="common">Barrel medic</name>
    <name type="synonym">Medicago tribuloides</name>
    <dbReference type="NCBI Taxonomy" id="3880"/>
    <lineage>
        <taxon>Eukaryota</taxon>
        <taxon>Viridiplantae</taxon>
        <taxon>Streptophyta</taxon>
        <taxon>Embryophyta</taxon>
        <taxon>Tracheophyta</taxon>
        <taxon>Spermatophyta</taxon>
        <taxon>Magnoliopsida</taxon>
        <taxon>eudicotyledons</taxon>
        <taxon>Gunneridae</taxon>
        <taxon>Pentapetalae</taxon>
        <taxon>rosids</taxon>
        <taxon>fabids</taxon>
        <taxon>Fabales</taxon>
        <taxon>Fabaceae</taxon>
        <taxon>Papilionoideae</taxon>
        <taxon>50 kb inversion clade</taxon>
        <taxon>NPAAA clade</taxon>
        <taxon>Hologalegina</taxon>
        <taxon>IRL clade</taxon>
        <taxon>Trifolieae</taxon>
        <taxon>Medicago</taxon>
    </lineage>
</organism>
<comment type="catalytic activity">
    <reaction evidence="1">
        <text>Hydrolysis of (1-&gt;3)-beta-D-glucosidic linkages in (1-&gt;3)-beta-D-glucans.</text>
        <dbReference type="EC" id="3.2.1.39"/>
    </reaction>
</comment>
<keyword evidence="7 11" id="KW-0326">Glycosidase</keyword>
<keyword evidence="6" id="KW-1015">Disulfide bond</keyword>
<evidence type="ECO:0000313" key="17">
    <source>
        <dbReference type="Proteomes" id="UP000002051"/>
    </source>
</evidence>
<evidence type="ECO:0000256" key="11">
    <source>
        <dbReference type="RuleBase" id="RU004336"/>
    </source>
</evidence>
<dbReference type="Gene3D" id="3.20.20.80">
    <property type="entry name" value="Glycosidases"/>
    <property type="match status" value="1"/>
</dbReference>
<dbReference type="eggNOG" id="ENOG502QTIM">
    <property type="taxonomic scope" value="Eukaryota"/>
</dbReference>
<gene>
    <name evidence="15" type="ordered locus">MTR_8g092070</name>
</gene>
<dbReference type="PROSITE" id="PS00587">
    <property type="entry name" value="GLYCOSYL_HYDROL_F17"/>
    <property type="match status" value="1"/>
</dbReference>
<evidence type="ECO:0000256" key="10">
    <source>
        <dbReference type="RuleBase" id="RU004335"/>
    </source>
</evidence>
<evidence type="ECO:0000256" key="1">
    <source>
        <dbReference type="ARBA" id="ARBA00000382"/>
    </source>
</evidence>
<evidence type="ECO:0000256" key="6">
    <source>
        <dbReference type="ARBA" id="ARBA00023157"/>
    </source>
</evidence>
<keyword evidence="17" id="KW-1185">Reference proteome</keyword>